<protein>
    <recommendedName>
        <fullName evidence="6">TM2 domain-containing protein</fullName>
    </recommendedName>
</protein>
<dbReference type="InterPro" id="IPR007829">
    <property type="entry name" value="TM2"/>
</dbReference>
<sequence length="103" mass="12080">MSNTLAFHNESRLRRESIAYMLLLLAGVVGAHRYYLGSWVTAFIMTLLGVVAVYAFVNEISGWEYLVFALVLWCLLDLVYIHHVVQKRRQQVYDLKPVMRLYR</sequence>
<dbReference type="GO" id="GO:0016020">
    <property type="term" value="C:membrane"/>
    <property type="evidence" value="ECO:0007669"/>
    <property type="project" value="UniProtKB-SubCell"/>
</dbReference>
<evidence type="ECO:0000313" key="8">
    <source>
        <dbReference type="Proteomes" id="UP000236745"/>
    </source>
</evidence>
<dbReference type="AlphaFoldDB" id="A0A1H6DVT6"/>
<keyword evidence="4 5" id="KW-0472">Membrane</keyword>
<evidence type="ECO:0000256" key="2">
    <source>
        <dbReference type="ARBA" id="ARBA00022692"/>
    </source>
</evidence>
<evidence type="ECO:0000256" key="1">
    <source>
        <dbReference type="ARBA" id="ARBA00004141"/>
    </source>
</evidence>
<feature type="transmembrane region" description="Helical" evidence="5">
    <location>
        <begin position="63"/>
        <end position="81"/>
    </location>
</feature>
<feature type="transmembrane region" description="Helical" evidence="5">
    <location>
        <begin position="40"/>
        <end position="57"/>
    </location>
</feature>
<evidence type="ECO:0000256" key="5">
    <source>
        <dbReference type="SAM" id="Phobius"/>
    </source>
</evidence>
<organism evidence="7 8">
    <name type="scientific">Marinobacterium lutimaris</name>
    <dbReference type="NCBI Taxonomy" id="568106"/>
    <lineage>
        <taxon>Bacteria</taxon>
        <taxon>Pseudomonadati</taxon>
        <taxon>Pseudomonadota</taxon>
        <taxon>Gammaproteobacteria</taxon>
        <taxon>Oceanospirillales</taxon>
        <taxon>Oceanospirillaceae</taxon>
        <taxon>Marinobacterium</taxon>
    </lineage>
</organism>
<dbReference type="Proteomes" id="UP000236745">
    <property type="component" value="Unassembled WGS sequence"/>
</dbReference>
<reference evidence="7 8" key="1">
    <citation type="submission" date="2016-10" db="EMBL/GenBank/DDBJ databases">
        <authorList>
            <person name="de Groot N.N."/>
        </authorList>
    </citation>
    <scope>NUCLEOTIDE SEQUENCE [LARGE SCALE GENOMIC DNA]</scope>
    <source>
        <strain evidence="7 8">DSM 22012</strain>
    </source>
</reference>
<dbReference type="Pfam" id="PF05154">
    <property type="entry name" value="TM2"/>
    <property type="match status" value="1"/>
</dbReference>
<dbReference type="OrthoDB" id="2004788at2"/>
<keyword evidence="2 5" id="KW-0812">Transmembrane</keyword>
<evidence type="ECO:0000259" key="6">
    <source>
        <dbReference type="Pfam" id="PF05154"/>
    </source>
</evidence>
<gene>
    <name evidence="7" type="ORF">SAMN05444390_1129</name>
</gene>
<keyword evidence="3 5" id="KW-1133">Transmembrane helix</keyword>
<dbReference type="RefSeq" id="WP_104005994.1">
    <property type="nucleotide sequence ID" value="NZ_FNVQ01000012.1"/>
</dbReference>
<evidence type="ECO:0000313" key="7">
    <source>
        <dbReference type="EMBL" id="SEG89378.1"/>
    </source>
</evidence>
<comment type="subcellular location">
    <subcellularLocation>
        <location evidence="1">Membrane</location>
        <topology evidence="1">Multi-pass membrane protein</topology>
    </subcellularLocation>
</comment>
<keyword evidence="8" id="KW-1185">Reference proteome</keyword>
<feature type="domain" description="TM2" evidence="6">
    <location>
        <begin position="18"/>
        <end position="53"/>
    </location>
</feature>
<proteinExistence type="predicted"/>
<evidence type="ECO:0000256" key="3">
    <source>
        <dbReference type="ARBA" id="ARBA00022989"/>
    </source>
</evidence>
<name>A0A1H6DVT6_9GAMM</name>
<evidence type="ECO:0000256" key="4">
    <source>
        <dbReference type="ARBA" id="ARBA00023136"/>
    </source>
</evidence>
<accession>A0A1H6DVT6</accession>
<dbReference type="EMBL" id="FNVQ01000012">
    <property type="protein sequence ID" value="SEG89378.1"/>
    <property type="molecule type" value="Genomic_DNA"/>
</dbReference>